<dbReference type="EnsemblPlants" id="OB09G21800.1">
    <property type="protein sequence ID" value="OB09G21800.1"/>
    <property type="gene ID" value="OB09G21800"/>
</dbReference>
<protein>
    <submittedName>
        <fullName evidence="1">Uncharacterized protein</fullName>
    </submittedName>
</protein>
<evidence type="ECO:0000313" key="1">
    <source>
        <dbReference type="EnsemblPlants" id="OB09G21800.1"/>
    </source>
</evidence>
<sequence length="115" mass="12581">MVNCWPDRRHHHARIRFLGGSDRNTAERSRWTGKNTSGDDDEDGDFLFSGVVRAGFLGAGGHSVGARSLLSSDVGVCTEEQQSCRGGGYHHHLPWSALLFPASQTVQATLHRVHS</sequence>
<dbReference type="AlphaFoldDB" id="J3MYV1"/>
<dbReference type="Proteomes" id="UP000006038">
    <property type="component" value="Chromosome 9"/>
</dbReference>
<keyword evidence="2" id="KW-1185">Reference proteome</keyword>
<dbReference type="Gramene" id="OB09G21800.1">
    <property type="protein sequence ID" value="OB09G21800.1"/>
    <property type="gene ID" value="OB09G21800"/>
</dbReference>
<evidence type="ECO:0000313" key="2">
    <source>
        <dbReference type="Proteomes" id="UP000006038"/>
    </source>
</evidence>
<reference evidence="1" key="1">
    <citation type="journal article" date="2013" name="Nat. Commun.">
        <title>Whole-genome sequencing of Oryza brachyantha reveals mechanisms underlying Oryza genome evolution.</title>
        <authorList>
            <person name="Chen J."/>
            <person name="Huang Q."/>
            <person name="Gao D."/>
            <person name="Wang J."/>
            <person name="Lang Y."/>
            <person name="Liu T."/>
            <person name="Li B."/>
            <person name="Bai Z."/>
            <person name="Luis Goicoechea J."/>
            <person name="Liang C."/>
            <person name="Chen C."/>
            <person name="Zhang W."/>
            <person name="Sun S."/>
            <person name="Liao Y."/>
            <person name="Zhang X."/>
            <person name="Yang L."/>
            <person name="Song C."/>
            <person name="Wang M."/>
            <person name="Shi J."/>
            <person name="Liu G."/>
            <person name="Liu J."/>
            <person name="Zhou H."/>
            <person name="Zhou W."/>
            <person name="Yu Q."/>
            <person name="An N."/>
            <person name="Chen Y."/>
            <person name="Cai Q."/>
            <person name="Wang B."/>
            <person name="Liu B."/>
            <person name="Min J."/>
            <person name="Huang Y."/>
            <person name="Wu H."/>
            <person name="Li Z."/>
            <person name="Zhang Y."/>
            <person name="Yin Y."/>
            <person name="Song W."/>
            <person name="Jiang J."/>
            <person name="Jackson S.A."/>
            <person name="Wing R.A."/>
            <person name="Wang J."/>
            <person name="Chen M."/>
        </authorList>
    </citation>
    <scope>NUCLEOTIDE SEQUENCE [LARGE SCALE GENOMIC DNA]</scope>
    <source>
        <strain evidence="1">cv. IRGC 101232</strain>
    </source>
</reference>
<dbReference type="HOGENOM" id="CLU_2112669_0_0_1"/>
<name>J3MYV1_ORYBR</name>
<proteinExistence type="predicted"/>
<accession>J3MYV1</accession>
<reference evidence="1" key="2">
    <citation type="submission" date="2013-04" db="UniProtKB">
        <authorList>
            <consortium name="EnsemblPlants"/>
        </authorList>
    </citation>
    <scope>IDENTIFICATION</scope>
</reference>
<organism evidence="1">
    <name type="scientific">Oryza brachyantha</name>
    <name type="common">malo sina</name>
    <dbReference type="NCBI Taxonomy" id="4533"/>
    <lineage>
        <taxon>Eukaryota</taxon>
        <taxon>Viridiplantae</taxon>
        <taxon>Streptophyta</taxon>
        <taxon>Embryophyta</taxon>
        <taxon>Tracheophyta</taxon>
        <taxon>Spermatophyta</taxon>
        <taxon>Magnoliopsida</taxon>
        <taxon>Liliopsida</taxon>
        <taxon>Poales</taxon>
        <taxon>Poaceae</taxon>
        <taxon>BOP clade</taxon>
        <taxon>Oryzoideae</taxon>
        <taxon>Oryzeae</taxon>
        <taxon>Oryzinae</taxon>
        <taxon>Oryza</taxon>
    </lineage>
</organism>